<dbReference type="PRINTS" id="PR00605">
    <property type="entry name" value="CYTCHROMECIC"/>
</dbReference>
<dbReference type="InterPro" id="IPR024167">
    <property type="entry name" value="Cytochrome_c4-like"/>
</dbReference>
<feature type="binding site" description="axial binding residue" evidence="9">
    <location>
        <position position="193"/>
    </location>
    <ligand>
        <name>heme c</name>
        <dbReference type="ChEBI" id="CHEBI:61717"/>
        <label>2</label>
    </ligand>
    <ligandPart>
        <name>Fe</name>
        <dbReference type="ChEBI" id="CHEBI:18248"/>
    </ligandPart>
</feature>
<evidence type="ECO:0000313" key="13">
    <source>
        <dbReference type="Proteomes" id="UP000288361"/>
    </source>
</evidence>
<evidence type="ECO:0000256" key="7">
    <source>
        <dbReference type="ARBA" id="ARBA00023004"/>
    </source>
</evidence>
<feature type="domain" description="Cytochrome c" evidence="11">
    <location>
        <begin position="126"/>
        <end position="216"/>
    </location>
</feature>
<dbReference type="AlphaFoldDB" id="A0A432YXL6"/>
<feature type="domain" description="Cytochrome c" evidence="11">
    <location>
        <begin position="28"/>
        <end position="114"/>
    </location>
</feature>
<dbReference type="InterPro" id="IPR009056">
    <property type="entry name" value="Cyt_c-like_dom"/>
</dbReference>
<sequence length="219" mass="23422">MNNKQGFVVNCALGALFLGVSLSVSADGDPESGQQLSMKGDGSGAPCMACHGPNGEGNAAGAFPYIAGMNEQYLYRQLKAYQTSDRNNAVMSMNIDNFSDQQLQDIAAYYASLDKPTSTAESANSGLIKQGERLVNVGDWDNYIPPCSTCHGPNNRGVDENFPGIAGQHSSYIKQQINAWKSGNRKTDKVQLMEAVAKRLSDEQIEAVSAYLASIPAAE</sequence>
<dbReference type="PANTHER" id="PTHR33751">
    <property type="entry name" value="CBB3-TYPE CYTOCHROME C OXIDASE SUBUNIT FIXP"/>
    <property type="match status" value="1"/>
</dbReference>
<evidence type="ECO:0000256" key="1">
    <source>
        <dbReference type="ARBA" id="ARBA00004418"/>
    </source>
</evidence>
<comment type="caution">
    <text evidence="12">The sequence shown here is derived from an EMBL/GenBank/DDBJ whole genome shotgun (WGS) entry which is preliminary data.</text>
</comment>
<evidence type="ECO:0000256" key="2">
    <source>
        <dbReference type="ARBA" id="ARBA00022448"/>
    </source>
</evidence>
<organism evidence="12 13">
    <name type="scientific">Idiomarina piscisalsi</name>
    <dbReference type="NCBI Taxonomy" id="1096243"/>
    <lineage>
        <taxon>Bacteria</taxon>
        <taxon>Pseudomonadati</taxon>
        <taxon>Pseudomonadota</taxon>
        <taxon>Gammaproteobacteria</taxon>
        <taxon>Alteromonadales</taxon>
        <taxon>Idiomarinaceae</taxon>
        <taxon>Idiomarina</taxon>
    </lineage>
</organism>
<feature type="binding site" description="axial binding residue" evidence="9">
    <location>
        <position position="151"/>
    </location>
    <ligand>
        <name>heme c</name>
        <dbReference type="ChEBI" id="CHEBI:61717"/>
        <label>2</label>
    </ligand>
    <ligandPart>
        <name>Fe</name>
        <dbReference type="ChEBI" id="CHEBI:18248"/>
    </ligandPart>
</feature>
<keyword evidence="7 9" id="KW-0408">Iron</keyword>
<feature type="binding site" description="axial binding residue" evidence="9">
    <location>
        <position position="51"/>
    </location>
    <ligand>
        <name>heme c</name>
        <dbReference type="ChEBI" id="CHEBI:61717"/>
        <label>1</label>
    </ligand>
    <ligandPart>
        <name>Fe</name>
        <dbReference type="ChEBI" id="CHEBI:18248"/>
    </ligandPart>
</feature>
<dbReference type="GO" id="GO:0005506">
    <property type="term" value="F:iron ion binding"/>
    <property type="evidence" value="ECO:0007669"/>
    <property type="project" value="InterPro"/>
</dbReference>
<dbReference type="SUPFAM" id="SSF46626">
    <property type="entry name" value="Cytochrome c"/>
    <property type="match status" value="2"/>
</dbReference>
<dbReference type="InterPro" id="IPR050597">
    <property type="entry name" value="Cytochrome_c_Oxidase_Subunit"/>
</dbReference>
<evidence type="ECO:0000256" key="9">
    <source>
        <dbReference type="PIRSR" id="PIRSR000005-2"/>
    </source>
</evidence>
<evidence type="ECO:0000256" key="4">
    <source>
        <dbReference type="ARBA" id="ARBA00022723"/>
    </source>
</evidence>
<evidence type="ECO:0000259" key="11">
    <source>
        <dbReference type="PROSITE" id="PS51007"/>
    </source>
</evidence>
<dbReference type="InterPro" id="IPR036909">
    <property type="entry name" value="Cyt_c-like_dom_sf"/>
</dbReference>
<evidence type="ECO:0000256" key="6">
    <source>
        <dbReference type="ARBA" id="ARBA00022982"/>
    </source>
</evidence>
<dbReference type="PROSITE" id="PS51007">
    <property type="entry name" value="CYTC"/>
    <property type="match status" value="2"/>
</dbReference>
<feature type="binding site" description="covalent" evidence="8">
    <location>
        <position position="50"/>
    </location>
    <ligand>
        <name>heme c</name>
        <dbReference type="ChEBI" id="CHEBI:61717"/>
        <label>1</label>
    </ligand>
</feature>
<keyword evidence="10" id="KW-0732">Signal</keyword>
<keyword evidence="2" id="KW-0813">Transport</keyword>
<comment type="PTM">
    <text evidence="8">Binds 2 heme c groups covalently per subunit.</text>
</comment>
<dbReference type="GO" id="GO:0009055">
    <property type="term" value="F:electron transfer activity"/>
    <property type="evidence" value="ECO:0007669"/>
    <property type="project" value="InterPro"/>
</dbReference>
<proteinExistence type="predicted"/>
<gene>
    <name evidence="12" type="ORF">CWI73_04320</name>
</gene>
<evidence type="ECO:0000313" key="12">
    <source>
        <dbReference type="EMBL" id="RUO68076.1"/>
    </source>
</evidence>
<feature type="signal peptide" evidence="10">
    <location>
        <begin position="1"/>
        <end position="26"/>
    </location>
</feature>
<name>A0A432YXL6_9GAMM</name>
<feature type="chain" id="PRO_5019430738" evidence="10">
    <location>
        <begin position="27"/>
        <end position="219"/>
    </location>
</feature>
<evidence type="ECO:0000256" key="3">
    <source>
        <dbReference type="ARBA" id="ARBA00022617"/>
    </source>
</evidence>
<dbReference type="Proteomes" id="UP000288361">
    <property type="component" value="Unassembled WGS sequence"/>
</dbReference>
<dbReference type="Pfam" id="PF00034">
    <property type="entry name" value="Cytochrom_C"/>
    <property type="match status" value="2"/>
</dbReference>
<comment type="subcellular location">
    <subcellularLocation>
        <location evidence="1">Periplasm</location>
    </subcellularLocation>
</comment>
<evidence type="ECO:0000256" key="10">
    <source>
        <dbReference type="SAM" id="SignalP"/>
    </source>
</evidence>
<dbReference type="PANTHER" id="PTHR33751:SF9">
    <property type="entry name" value="CYTOCHROME C4"/>
    <property type="match status" value="1"/>
</dbReference>
<accession>A0A432YXL6</accession>
<dbReference type="GO" id="GO:0020037">
    <property type="term" value="F:heme binding"/>
    <property type="evidence" value="ECO:0007669"/>
    <property type="project" value="InterPro"/>
</dbReference>
<reference evidence="12 13" key="1">
    <citation type="journal article" date="2011" name="Front. Microbiol.">
        <title>Genomic signatures of strain selection and enhancement in Bacillus atrophaeus var. globigii, a historical biowarfare simulant.</title>
        <authorList>
            <person name="Gibbons H.S."/>
            <person name="Broomall S.M."/>
            <person name="McNew L.A."/>
            <person name="Daligault H."/>
            <person name="Chapman C."/>
            <person name="Bruce D."/>
            <person name="Karavis M."/>
            <person name="Krepps M."/>
            <person name="McGregor P.A."/>
            <person name="Hong C."/>
            <person name="Park K.H."/>
            <person name="Akmal A."/>
            <person name="Feldman A."/>
            <person name="Lin J.S."/>
            <person name="Chang W.E."/>
            <person name="Higgs B.W."/>
            <person name="Demirev P."/>
            <person name="Lindquist J."/>
            <person name="Liem A."/>
            <person name="Fochler E."/>
            <person name="Read T.D."/>
            <person name="Tapia R."/>
            <person name="Johnson S."/>
            <person name="Bishop-Lilly K.A."/>
            <person name="Detter C."/>
            <person name="Han C."/>
            <person name="Sozhamannan S."/>
            <person name="Rosenzweig C.N."/>
            <person name="Skowronski E.W."/>
        </authorList>
    </citation>
    <scope>NUCLEOTIDE SEQUENCE [LARGE SCALE GENOMIC DNA]</scope>
    <source>
        <strain evidence="12 13">TPS4-2</strain>
    </source>
</reference>
<protein>
    <submittedName>
        <fullName evidence="12">Cytochrome c4</fullName>
    </submittedName>
</protein>
<keyword evidence="4 9" id="KW-0479">Metal-binding</keyword>
<feature type="binding site" description="axial binding residue" evidence="9">
    <location>
        <position position="91"/>
    </location>
    <ligand>
        <name>heme c</name>
        <dbReference type="ChEBI" id="CHEBI:61717"/>
        <label>1</label>
    </ligand>
    <ligandPart>
        <name>Fe</name>
        <dbReference type="ChEBI" id="CHEBI:18248"/>
    </ligandPart>
</feature>
<dbReference type="Gene3D" id="1.10.760.10">
    <property type="entry name" value="Cytochrome c-like domain"/>
    <property type="match status" value="2"/>
</dbReference>
<dbReference type="EMBL" id="PIQA01000001">
    <property type="protein sequence ID" value="RUO68076.1"/>
    <property type="molecule type" value="Genomic_DNA"/>
</dbReference>
<dbReference type="InterPro" id="IPR008168">
    <property type="entry name" value="Cyt_C_IC"/>
</dbReference>
<dbReference type="GO" id="GO:0042597">
    <property type="term" value="C:periplasmic space"/>
    <property type="evidence" value="ECO:0007669"/>
    <property type="project" value="UniProtKB-SubCell"/>
</dbReference>
<keyword evidence="3 8" id="KW-0349">Heme</keyword>
<feature type="binding site" description="covalent" evidence="8">
    <location>
        <position position="147"/>
    </location>
    <ligand>
        <name>heme c</name>
        <dbReference type="ChEBI" id="CHEBI:61717"/>
        <label>2</label>
    </ligand>
</feature>
<evidence type="ECO:0000256" key="8">
    <source>
        <dbReference type="PIRSR" id="PIRSR000005-1"/>
    </source>
</evidence>
<dbReference type="RefSeq" id="WP_126751695.1">
    <property type="nucleotide sequence ID" value="NZ_JBHUMT010000016.1"/>
</dbReference>
<keyword evidence="6" id="KW-0249">Electron transport</keyword>
<feature type="binding site" description="covalent" evidence="8">
    <location>
        <position position="47"/>
    </location>
    <ligand>
        <name>heme c</name>
        <dbReference type="ChEBI" id="CHEBI:61717"/>
        <label>1</label>
    </ligand>
</feature>
<feature type="binding site" description="covalent" evidence="8">
    <location>
        <position position="150"/>
    </location>
    <ligand>
        <name>heme c</name>
        <dbReference type="ChEBI" id="CHEBI:61717"/>
        <label>2</label>
    </ligand>
</feature>
<evidence type="ECO:0000256" key="5">
    <source>
        <dbReference type="ARBA" id="ARBA00022764"/>
    </source>
</evidence>
<dbReference type="PIRSF" id="PIRSF000005">
    <property type="entry name" value="Cytochrome_c4"/>
    <property type="match status" value="1"/>
</dbReference>
<keyword evidence="5" id="KW-0574">Periplasm</keyword>